<evidence type="ECO:0000256" key="2">
    <source>
        <dbReference type="SAM" id="Phobius"/>
    </source>
</evidence>
<dbReference type="InterPro" id="IPR050931">
    <property type="entry name" value="Mito_Protein_Transport_Metaxin"/>
</dbReference>
<dbReference type="InterPro" id="IPR012336">
    <property type="entry name" value="Thioredoxin-like_fold"/>
</dbReference>
<feature type="transmembrane region" description="Helical" evidence="2">
    <location>
        <begin position="283"/>
        <end position="300"/>
    </location>
</feature>
<dbReference type="AlphaFoldDB" id="A0AAN8ZAC2"/>
<comment type="caution">
    <text evidence="5">The sequence shown here is derived from an EMBL/GenBank/DDBJ whole genome shotgun (WGS) entry which is preliminary data.</text>
</comment>
<dbReference type="Pfam" id="PF17171">
    <property type="entry name" value="GST_C_6"/>
    <property type="match status" value="1"/>
</dbReference>
<sequence>MEDGSDRVEEQLTLVARKPCFGLPTGCPVCLPVYIYLRFANLPFSLSIKSNFPDSDLIPYVESGAYVAYNNEKGGVIESLIEDGLADLDYELLAVAEWLSTKAMISSWLMDALMYELWVGSDGSLAQKIYYSDLPWPIGKVLFLKQFLVVKQLLGITKDNAARRETEIYGKATMAYGALSARLGKQAFFFENRPTSLDAVFLSHALFVLQALPSTLNLVRFAERLKTEFIEASSSSSSGPQLHSDASSSTPKKGPSSWSSKSQNKPKREKTQGEKTFRKRAKYFLVTQLVAVLVFLSLLGRSDDTEVEFDDDGTDYTD</sequence>
<evidence type="ECO:0000259" key="4">
    <source>
        <dbReference type="Pfam" id="PF17172"/>
    </source>
</evidence>
<evidence type="ECO:0000313" key="6">
    <source>
        <dbReference type="Proteomes" id="UP001370490"/>
    </source>
</evidence>
<dbReference type="GO" id="GO:0005741">
    <property type="term" value="C:mitochondrial outer membrane"/>
    <property type="evidence" value="ECO:0007669"/>
    <property type="project" value="TreeGrafter"/>
</dbReference>
<keyword evidence="6" id="KW-1185">Reference proteome</keyword>
<evidence type="ECO:0000259" key="3">
    <source>
        <dbReference type="Pfam" id="PF17171"/>
    </source>
</evidence>
<keyword evidence="2" id="KW-1133">Transmembrane helix</keyword>
<dbReference type="Pfam" id="PF17172">
    <property type="entry name" value="GST_N_4"/>
    <property type="match status" value="1"/>
</dbReference>
<keyword evidence="2" id="KW-0812">Transmembrane</keyword>
<dbReference type="InterPro" id="IPR033468">
    <property type="entry name" value="Metaxin_GST"/>
</dbReference>
<organism evidence="5 6">
    <name type="scientific">Dillenia turbinata</name>
    <dbReference type="NCBI Taxonomy" id="194707"/>
    <lineage>
        <taxon>Eukaryota</taxon>
        <taxon>Viridiplantae</taxon>
        <taxon>Streptophyta</taxon>
        <taxon>Embryophyta</taxon>
        <taxon>Tracheophyta</taxon>
        <taxon>Spermatophyta</taxon>
        <taxon>Magnoliopsida</taxon>
        <taxon>eudicotyledons</taxon>
        <taxon>Gunneridae</taxon>
        <taxon>Pentapetalae</taxon>
        <taxon>Dilleniales</taxon>
        <taxon>Dilleniaceae</taxon>
        <taxon>Dillenia</taxon>
    </lineage>
</organism>
<accession>A0AAN8ZAC2</accession>
<dbReference type="EMBL" id="JBAMMX010000012">
    <property type="protein sequence ID" value="KAK6930602.1"/>
    <property type="molecule type" value="Genomic_DNA"/>
</dbReference>
<keyword evidence="2" id="KW-0472">Membrane</keyword>
<protein>
    <submittedName>
        <fullName evidence="5">Thioredoxin-like fold</fullName>
    </submittedName>
</protein>
<feature type="domain" description="Thioredoxin-like fold" evidence="4">
    <location>
        <begin position="28"/>
        <end position="122"/>
    </location>
</feature>
<feature type="compositionally biased region" description="Low complexity" evidence="1">
    <location>
        <begin position="247"/>
        <end position="263"/>
    </location>
</feature>
<evidence type="ECO:0000256" key="1">
    <source>
        <dbReference type="SAM" id="MobiDB-lite"/>
    </source>
</evidence>
<feature type="domain" description="Metaxin glutathione S-transferase" evidence="3">
    <location>
        <begin position="174"/>
        <end position="220"/>
    </location>
</feature>
<feature type="region of interest" description="Disordered" evidence="1">
    <location>
        <begin position="234"/>
        <end position="274"/>
    </location>
</feature>
<dbReference type="GO" id="GO:0006626">
    <property type="term" value="P:protein targeting to mitochondrion"/>
    <property type="evidence" value="ECO:0007669"/>
    <property type="project" value="TreeGrafter"/>
</dbReference>
<dbReference type="PANTHER" id="PTHR12289">
    <property type="entry name" value="METAXIN RELATED"/>
    <property type="match status" value="1"/>
</dbReference>
<proteinExistence type="predicted"/>
<reference evidence="5 6" key="1">
    <citation type="submission" date="2023-12" db="EMBL/GenBank/DDBJ databases">
        <title>A high-quality genome assembly for Dillenia turbinata (Dilleniales).</title>
        <authorList>
            <person name="Chanderbali A."/>
        </authorList>
    </citation>
    <scope>NUCLEOTIDE SEQUENCE [LARGE SCALE GENOMIC DNA]</scope>
    <source>
        <strain evidence="5">LSX21</strain>
        <tissue evidence="5">Leaf</tissue>
    </source>
</reference>
<gene>
    <name evidence="5" type="ORF">RJ641_004696</name>
</gene>
<dbReference type="PANTHER" id="PTHR12289:SF41">
    <property type="entry name" value="FAILED AXON CONNECTIONS-RELATED"/>
    <property type="match status" value="1"/>
</dbReference>
<dbReference type="Proteomes" id="UP001370490">
    <property type="component" value="Unassembled WGS sequence"/>
</dbReference>
<name>A0AAN8ZAC2_9MAGN</name>
<evidence type="ECO:0000313" key="5">
    <source>
        <dbReference type="EMBL" id="KAK6930602.1"/>
    </source>
</evidence>